<gene>
    <name evidence="1" type="ORF">B7Z01_03645</name>
</gene>
<dbReference type="SUPFAM" id="SSF56529">
    <property type="entry name" value="FAH"/>
    <property type="match status" value="1"/>
</dbReference>
<evidence type="ECO:0000313" key="2">
    <source>
        <dbReference type="Proteomes" id="UP000215595"/>
    </source>
</evidence>
<organism evidence="1 2">
    <name type="scientific">Brevundimonas subvibrioides</name>
    <dbReference type="NCBI Taxonomy" id="74313"/>
    <lineage>
        <taxon>Bacteria</taxon>
        <taxon>Pseudomonadati</taxon>
        <taxon>Pseudomonadota</taxon>
        <taxon>Alphaproteobacteria</taxon>
        <taxon>Caulobacterales</taxon>
        <taxon>Caulobacteraceae</taxon>
        <taxon>Brevundimonas</taxon>
    </lineage>
</organism>
<sequence>MSVVTASQTRSDTAAIARRFVEARLACRALADFPGQLPLDMATAYATQDVAIDLYPDEIVAWKVGMVPPALHEQLGARRLAGPIFRRNLWTATAVPTPLPAIPGGFAAVEGEFVARVGAIDPSKQDWTLDEATDAIAALHIGVELAGSPLKSINALGSAVVASDFGNNAGLVLGIEIEDWPTRLEGIEVQTTLDGAVVGTGTANSIPAGILESVRFLIEHCARRGRPLTEGVLISTGAVTGVHEAPIGARSTCAFSGVGEIHCTVVADDR</sequence>
<protein>
    <submittedName>
        <fullName evidence="1">Uncharacterized protein</fullName>
    </submittedName>
</protein>
<dbReference type="InterPro" id="IPR050772">
    <property type="entry name" value="Hydratase-Decarb/MhpD_sf"/>
</dbReference>
<dbReference type="AlphaFoldDB" id="A0A258FS33"/>
<dbReference type="GO" id="GO:0005737">
    <property type="term" value="C:cytoplasm"/>
    <property type="evidence" value="ECO:0007669"/>
    <property type="project" value="TreeGrafter"/>
</dbReference>
<dbReference type="PANTHER" id="PTHR30143">
    <property type="entry name" value="ACID HYDRATASE"/>
    <property type="match status" value="1"/>
</dbReference>
<name>A0A258FS33_9CAUL</name>
<reference evidence="1 2" key="1">
    <citation type="submission" date="2017-03" db="EMBL/GenBank/DDBJ databases">
        <title>Lifting the veil on microbial sulfur biogeochemistry in mining wastewaters.</title>
        <authorList>
            <person name="Kantor R.S."/>
            <person name="Colenbrander Nelson T."/>
            <person name="Marshall S."/>
            <person name="Bennett D."/>
            <person name="Apte S."/>
            <person name="Camacho D."/>
            <person name="Thomas B.C."/>
            <person name="Warren L.A."/>
            <person name="Banfield J.F."/>
        </authorList>
    </citation>
    <scope>NUCLEOTIDE SEQUENCE [LARGE SCALE GENOMIC DNA]</scope>
    <source>
        <strain evidence="1">32-69-9</strain>
    </source>
</reference>
<comment type="caution">
    <text evidence="1">The sequence shown here is derived from an EMBL/GenBank/DDBJ whole genome shotgun (WGS) entry which is preliminary data.</text>
</comment>
<accession>A0A258FS33</accession>
<proteinExistence type="predicted"/>
<evidence type="ECO:0000313" key="1">
    <source>
        <dbReference type="EMBL" id="OYX34987.1"/>
    </source>
</evidence>
<dbReference type="PANTHER" id="PTHR30143:SF0">
    <property type="entry name" value="2-KETO-4-PENTENOATE HYDRATASE"/>
    <property type="match status" value="1"/>
</dbReference>
<dbReference type="InterPro" id="IPR036663">
    <property type="entry name" value="Fumarylacetoacetase_C_sf"/>
</dbReference>
<dbReference type="Proteomes" id="UP000215595">
    <property type="component" value="Unassembled WGS sequence"/>
</dbReference>
<dbReference type="GO" id="GO:0008684">
    <property type="term" value="F:2-oxopent-4-enoate hydratase activity"/>
    <property type="evidence" value="ECO:0007669"/>
    <property type="project" value="TreeGrafter"/>
</dbReference>
<dbReference type="EMBL" id="NCEB01000006">
    <property type="protein sequence ID" value="OYX34987.1"/>
    <property type="molecule type" value="Genomic_DNA"/>
</dbReference>
<dbReference type="Gene3D" id="3.90.850.10">
    <property type="entry name" value="Fumarylacetoacetase-like, C-terminal domain"/>
    <property type="match status" value="1"/>
</dbReference>